<evidence type="ECO:0000313" key="4">
    <source>
        <dbReference type="Proteomes" id="UP000235746"/>
    </source>
</evidence>
<dbReference type="InterPro" id="IPR002104">
    <property type="entry name" value="Integrase_catalytic"/>
</dbReference>
<dbReference type="GO" id="GO:0015074">
    <property type="term" value="P:DNA integration"/>
    <property type="evidence" value="ECO:0007669"/>
    <property type="project" value="InterPro"/>
</dbReference>
<reference evidence="4" key="1">
    <citation type="submission" date="2016-07" db="EMBL/GenBank/DDBJ databases">
        <title>Nontailed viruses are major unrecognized killers of bacteria in the ocean.</title>
        <authorList>
            <person name="Kauffman K."/>
            <person name="Hussain F."/>
            <person name="Yang J."/>
            <person name="Arevalo P."/>
            <person name="Brown J."/>
            <person name="Cutler M."/>
            <person name="Kelly L."/>
            <person name="Polz M.F."/>
        </authorList>
    </citation>
    <scope>NUCLEOTIDE SEQUENCE [LARGE SCALE GENOMIC DNA]</scope>
    <source>
        <strain evidence="4">10N.261.51.B8</strain>
    </source>
</reference>
<dbReference type="SUPFAM" id="SSF56349">
    <property type="entry name" value="DNA breaking-rejoining enzymes"/>
    <property type="match status" value="1"/>
</dbReference>
<comment type="caution">
    <text evidence="3">The sequence shown here is derived from an EMBL/GenBank/DDBJ whole genome shotgun (WGS) entry which is preliminary data.</text>
</comment>
<dbReference type="GO" id="GO:0006310">
    <property type="term" value="P:DNA recombination"/>
    <property type="evidence" value="ECO:0007669"/>
    <property type="project" value="UniProtKB-KW"/>
</dbReference>
<dbReference type="InterPro" id="IPR013762">
    <property type="entry name" value="Integrase-like_cat_sf"/>
</dbReference>
<evidence type="ECO:0000259" key="2">
    <source>
        <dbReference type="PROSITE" id="PS51898"/>
    </source>
</evidence>
<feature type="domain" description="Tyr recombinase" evidence="2">
    <location>
        <begin position="300"/>
        <end position="475"/>
    </location>
</feature>
<dbReference type="EMBL" id="MCYL01000002">
    <property type="protein sequence ID" value="PML59445.1"/>
    <property type="molecule type" value="Genomic_DNA"/>
</dbReference>
<dbReference type="RefSeq" id="WP_102560886.1">
    <property type="nucleotide sequence ID" value="NZ_MCYL01000002.1"/>
</dbReference>
<dbReference type="GO" id="GO:0003677">
    <property type="term" value="F:DNA binding"/>
    <property type="evidence" value="ECO:0007669"/>
    <property type="project" value="InterPro"/>
</dbReference>
<accession>A0A2N7IMS8</accession>
<evidence type="ECO:0000313" key="3">
    <source>
        <dbReference type="EMBL" id="PML59445.1"/>
    </source>
</evidence>
<organism evidence="3 4">
    <name type="scientific">Vibrio lentus</name>
    <dbReference type="NCBI Taxonomy" id="136468"/>
    <lineage>
        <taxon>Bacteria</taxon>
        <taxon>Pseudomonadati</taxon>
        <taxon>Pseudomonadota</taxon>
        <taxon>Gammaproteobacteria</taxon>
        <taxon>Vibrionales</taxon>
        <taxon>Vibrionaceae</taxon>
        <taxon>Vibrio</taxon>
    </lineage>
</organism>
<dbReference type="Gene3D" id="1.10.443.10">
    <property type="entry name" value="Intergrase catalytic core"/>
    <property type="match status" value="1"/>
</dbReference>
<dbReference type="PROSITE" id="PS51898">
    <property type="entry name" value="TYR_RECOMBINASE"/>
    <property type="match status" value="1"/>
</dbReference>
<protein>
    <recommendedName>
        <fullName evidence="2">Tyr recombinase domain-containing protein</fullName>
    </recommendedName>
</protein>
<proteinExistence type="predicted"/>
<keyword evidence="1" id="KW-0233">DNA recombination</keyword>
<sequence>MDKIEETHVSSRVLKAIVKEEVQRVINRVTASLNPLSDECQAEIQRFENYKVATGEPTYSELSQKLHGLKNYTFEDYIKEHTSRFNVEKKLKSLNPTSKVEHSLIRHWYETFNNYLTELHESKQSEKSKIIDNLAETFELAPKQHQVTAPSVATSPTMTYRAAMKLYTADRKSYLYTDPKQSKEYSLKKVNEDLGWVETVGCEYFKDSDINAIDSNKFDQLLMTLSAYPKRKIQPWKGMTVTECLQLAESGDVPEDIRQDKQLVRIKSAFNKFFTWLYDNHKVNENPVATSRFKKFTDLSKRGTFSPNELTILRSYYDNLELDDYGCAFYLQLFSGMRNAEFLAIKPTDIKQENGVTYFHVKGTKTENAERRIPVHPFLVERGVITYLNNENGLKVESSGLSMRFKRLLSDLEIGSINGRGQLLSFYSLRHNFMTSLAGANATDININVLVGHAQSGAKNDYIDYMNVGLKSLKDIVYSIPS</sequence>
<dbReference type="AlphaFoldDB" id="A0A2N7IMS8"/>
<dbReference type="Proteomes" id="UP000235746">
    <property type="component" value="Unassembled WGS sequence"/>
</dbReference>
<name>A0A2N7IMS8_9VIBR</name>
<dbReference type="InterPro" id="IPR011010">
    <property type="entry name" value="DNA_brk_join_enz"/>
</dbReference>
<evidence type="ECO:0000256" key="1">
    <source>
        <dbReference type="ARBA" id="ARBA00023172"/>
    </source>
</evidence>
<gene>
    <name evidence="3" type="ORF">BCT74_02590</name>
</gene>